<reference evidence="2" key="1">
    <citation type="submission" date="2020-04" db="EMBL/GenBank/DDBJ databases">
        <authorList>
            <person name="Alioto T."/>
            <person name="Alioto T."/>
            <person name="Gomez Garrido J."/>
        </authorList>
    </citation>
    <scope>NUCLEOTIDE SEQUENCE</scope>
    <source>
        <strain evidence="2">A484AB</strain>
    </source>
</reference>
<dbReference type="PANTHER" id="PTHR33244:SF3">
    <property type="entry name" value="PEPTIDASE A2 DOMAIN-CONTAINING PROTEIN"/>
    <property type="match status" value="1"/>
</dbReference>
<sequence length="174" mass="19899">MESSPVQRLMNRRTRTLLPTTKALLEPRTTRPDQDIKDLSKRQQQQSKYYNPHTRALTPLDKGDVVRMKPFQLGSKVWKKATVASRLDERSYIVETANGETYRRNRFHLKKSKENAETPEPEVTPRSPEPSPSKTTTSTNGAAPIPEIPAPAAPPARPQRTRRPPVYLKDYIQK</sequence>
<dbReference type="AlphaFoldDB" id="A0A6S7HZP9"/>
<feature type="compositionally biased region" description="Low complexity" evidence="1">
    <location>
        <begin position="132"/>
        <end position="145"/>
    </location>
</feature>
<gene>
    <name evidence="2" type="ORF">PACLA_8A074466</name>
</gene>
<accession>A0A6S7HZP9</accession>
<comment type="caution">
    <text evidence="2">The sequence shown here is derived from an EMBL/GenBank/DDBJ whole genome shotgun (WGS) entry which is preliminary data.</text>
</comment>
<feature type="region of interest" description="Disordered" evidence="1">
    <location>
        <begin position="100"/>
        <end position="174"/>
    </location>
</feature>
<evidence type="ECO:0000256" key="1">
    <source>
        <dbReference type="SAM" id="MobiDB-lite"/>
    </source>
</evidence>
<dbReference type="Proteomes" id="UP001152795">
    <property type="component" value="Unassembled WGS sequence"/>
</dbReference>
<name>A0A6S7HZP9_PARCT</name>
<keyword evidence="3" id="KW-1185">Reference proteome</keyword>
<evidence type="ECO:0000313" key="3">
    <source>
        <dbReference type="Proteomes" id="UP001152795"/>
    </source>
</evidence>
<feature type="compositionally biased region" description="Pro residues" evidence="1">
    <location>
        <begin position="146"/>
        <end position="157"/>
    </location>
</feature>
<dbReference type="PANTHER" id="PTHR33244">
    <property type="entry name" value="INTEGRASE CATALYTIC DOMAIN-CONTAINING PROTEIN-RELATED"/>
    <property type="match status" value="1"/>
</dbReference>
<protein>
    <submittedName>
        <fullName evidence="2">Uncharacterized protein</fullName>
    </submittedName>
</protein>
<proteinExistence type="predicted"/>
<dbReference type="EMBL" id="CACRXK020007303">
    <property type="protein sequence ID" value="CAB4011885.1"/>
    <property type="molecule type" value="Genomic_DNA"/>
</dbReference>
<evidence type="ECO:0000313" key="2">
    <source>
        <dbReference type="EMBL" id="CAB4011885.1"/>
    </source>
</evidence>
<feature type="region of interest" description="Disordered" evidence="1">
    <location>
        <begin position="1"/>
        <end position="55"/>
    </location>
</feature>
<feature type="compositionally biased region" description="Basic and acidic residues" evidence="1">
    <location>
        <begin position="28"/>
        <end position="41"/>
    </location>
</feature>
<dbReference type="OrthoDB" id="5988996at2759"/>
<organism evidence="2 3">
    <name type="scientific">Paramuricea clavata</name>
    <name type="common">Red gorgonian</name>
    <name type="synonym">Violescent sea-whip</name>
    <dbReference type="NCBI Taxonomy" id="317549"/>
    <lineage>
        <taxon>Eukaryota</taxon>
        <taxon>Metazoa</taxon>
        <taxon>Cnidaria</taxon>
        <taxon>Anthozoa</taxon>
        <taxon>Octocorallia</taxon>
        <taxon>Malacalcyonacea</taxon>
        <taxon>Plexauridae</taxon>
        <taxon>Paramuricea</taxon>
    </lineage>
</organism>